<comment type="caution">
    <text evidence="2">The sequence shown here is derived from an EMBL/GenBank/DDBJ whole genome shotgun (WGS) entry which is preliminary data.</text>
</comment>
<dbReference type="EMBL" id="QOIL01000001">
    <property type="protein sequence ID" value="RCG32909.1"/>
    <property type="molecule type" value="Genomic_DNA"/>
</dbReference>
<gene>
    <name evidence="2" type="ORF">DQ384_00115</name>
</gene>
<keyword evidence="3" id="KW-1185">Reference proteome</keyword>
<sequence>MISAVDRGRSPVATARDHAGGGTPAADTGQGGVPQETFYKLSPHSARGNLFRRDDTIREWGHVDVRDAARACRPPAGAGVSAPGA</sequence>
<protein>
    <submittedName>
        <fullName evidence="2">Uncharacterized protein</fullName>
    </submittedName>
</protein>
<organism evidence="2 3">
    <name type="scientific">Sphaerisporangium album</name>
    <dbReference type="NCBI Taxonomy" id="509200"/>
    <lineage>
        <taxon>Bacteria</taxon>
        <taxon>Bacillati</taxon>
        <taxon>Actinomycetota</taxon>
        <taxon>Actinomycetes</taxon>
        <taxon>Streptosporangiales</taxon>
        <taxon>Streptosporangiaceae</taxon>
        <taxon>Sphaerisporangium</taxon>
    </lineage>
</organism>
<feature type="region of interest" description="Disordered" evidence="1">
    <location>
        <begin position="1"/>
        <end position="38"/>
    </location>
</feature>
<evidence type="ECO:0000256" key="1">
    <source>
        <dbReference type="SAM" id="MobiDB-lite"/>
    </source>
</evidence>
<name>A0A367FSL5_9ACTN</name>
<dbReference type="Proteomes" id="UP000253094">
    <property type="component" value="Unassembled WGS sequence"/>
</dbReference>
<reference evidence="2 3" key="1">
    <citation type="submission" date="2018-06" db="EMBL/GenBank/DDBJ databases">
        <title>Sphaerisporangium craniellae sp. nov., isolated from a marine sponge in the South China Sea.</title>
        <authorList>
            <person name="Li L."/>
        </authorList>
    </citation>
    <scope>NUCLEOTIDE SEQUENCE [LARGE SCALE GENOMIC DNA]</scope>
    <source>
        <strain evidence="2 3">CCTCC AA 208026</strain>
    </source>
</reference>
<evidence type="ECO:0000313" key="3">
    <source>
        <dbReference type="Proteomes" id="UP000253094"/>
    </source>
</evidence>
<proteinExistence type="predicted"/>
<accession>A0A367FSL5</accession>
<evidence type="ECO:0000313" key="2">
    <source>
        <dbReference type="EMBL" id="RCG32909.1"/>
    </source>
</evidence>
<dbReference type="AlphaFoldDB" id="A0A367FSL5"/>